<evidence type="ECO:0000256" key="8">
    <source>
        <dbReference type="SAM" id="Phobius"/>
    </source>
</evidence>
<keyword evidence="5 8" id="KW-1133">Transmembrane helix</keyword>
<keyword evidence="4" id="KW-0735">Signal-anchor</keyword>
<evidence type="ECO:0000259" key="10">
    <source>
        <dbReference type="Pfam" id="PF14416"/>
    </source>
</evidence>
<dbReference type="Proteomes" id="UP000822688">
    <property type="component" value="Chromosome 12"/>
</dbReference>
<feature type="compositionally biased region" description="Polar residues" evidence="7">
    <location>
        <begin position="245"/>
        <end position="254"/>
    </location>
</feature>
<comment type="caution">
    <text evidence="11">The sequence shown here is derived from an EMBL/GenBank/DDBJ whole genome shotgun (WGS) entry which is preliminary data.</text>
</comment>
<evidence type="ECO:0000256" key="1">
    <source>
        <dbReference type="ARBA" id="ARBA00004167"/>
    </source>
</evidence>
<evidence type="ECO:0000256" key="7">
    <source>
        <dbReference type="SAM" id="MobiDB-lite"/>
    </source>
</evidence>
<dbReference type="GO" id="GO:0016413">
    <property type="term" value="F:O-acetyltransferase activity"/>
    <property type="evidence" value="ECO:0007669"/>
    <property type="project" value="InterPro"/>
</dbReference>
<organism evidence="11 12">
    <name type="scientific">Ceratodon purpureus</name>
    <name type="common">Fire moss</name>
    <name type="synonym">Dicranum purpureum</name>
    <dbReference type="NCBI Taxonomy" id="3225"/>
    <lineage>
        <taxon>Eukaryota</taxon>
        <taxon>Viridiplantae</taxon>
        <taxon>Streptophyta</taxon>
        <taxon>Embryophyta</taxon>
        <taxon>Bryophyta</taxon>
        <taxon>Bryophytina</taxon>
        <taxon>Bryopsida</taxon>
        <taxon>Dicranidae</taxon>
        <taxon>Pseudoditrichales</taxon>
        <taxon>Ditrichaceae</taxon>
        <taxon>Ceratodon</taxon>
    </lineage>
</organism>
<dbReference type="InterPro" id="IPR026057">
    <property type="entry name" value="TBL_C"/>
</dbReference>
<evidence type="ECO:0000313" key="11">
    <source>
        <dbReference type="EMBL" id="KAG0553844.1"/>
    </source>
</evidence>
<gene>
    <name evidence="11" type="ORF">KC19_12G043400</name>
</gene>
<dbReference type="Pfam" id="PF13839">
    <property type="entry name" value="PC-Esterase"/>
    <property type="match status" value="1"/>
</dbReference>
<comment type="subcellular location">
    <subcellularLocation>
        <location evidence="1">Membrane</location>
        <topology evidence="1">Single-pass membrane protein</topology>
    </subcellularLocation>
</comment>
<feature type="region of interest" description="Disordered" evidence="7">
    <location>
        <begin position="163"/>
        <end position="278"/>
    </location>
</feature>
<accession>A0A8T0G5X7</accession>
<comment type="similarity">
    <text evidence="2">Belongs to the PC-esterase family. TBL subfamily.</text>
</comment>
<evidence type="ECO:0000313" key="12">
    <source>
        <dbReference type="Proteomes" id="UP000822688"/>
    </source>
</evidence>
<dbReference type="GO" id="GO:0005794">
    <property type="term" value="C:Golgi apparatus"/>
    <property type="evidence" value="ECO:0007669"/>
    <property type="project" value="TreeGrafter"/>
</dbReference>
<dbReference type="Pfam" id="PF14416">
    <property type="entry name" value="PMR5N"/>
    <property type="match status" value="1"/>
</dbReference>
<dbReference type="InterPro" id="IPR029962">
    <property type="entry name" value="TBL"/>
</dbReference>
<evidence type="ECO:0000259" key="9">
    <source>
        <dbReference type="Pfam" id="PF13839"/>
    </source>
</evidence>
<feature type="domain" description="Trichome birefringence-like N-terminal" evidence="10">
    <location>
        <begin position="289"/>
        <end position="340"/>
    </location>
</feature>
<dbReference type="AlphaFoldDB" id="A0A8T0G5X7"/>
<evidence type="ECO:0000256" key="4">
    <source>
        <dbReference type="ARBA" id="ARBA00022968"/>
    </source>
</evidence>
<keyword evidence="12" id="KW-1185">Reference proteome</keyword>
<feature type="domain" description="Trichome birefringence-like C-terminal" evidence="9">
    <location>
        <begin position="341"/>
        <end position="642"/>
    </location>
</feature>
<evidence type="ECO:0000256" key="3">
    <source>
        <dbReference type="ARBA" id="ARBA00022692"/>
    </source>
</evidence>
<dbReference type="InterPro" id="IPR025846">
    <property type="entry name" value="TBL_N"/>
</dbReference>
<keyword evidence="3 8" id="KW-0812">Transmembrane</keyword>
<feature type="transmembrane region" description="Helical" evidence="8">
    <location>
        <begin position="32"/>
        <end position="54"/>
    </location>
</feature>
<feature type="compositionally biased region" description="Basic and acidic residues" evidence="7">
    <location>
        <begin position="232"/>
        <end position="244"/>
    </location>
</feature>
<feature type="compositionally biased region" description="Polar residues" evidence="7">
    <location>
        <begin position="194"/>
        <end position="206"/>
    </location>
</feature>
<proteinExistence type="inferred from homology"/>
<evidence type="ECO:0000256" key="5">
    <source>
        <dbReference type="ARBA" id="ARBA00022989"/>
    </source>
</evidence>
<dbReference type="GO" id="GO:0016020">
    <property type="term" value="C:membrane"/>
    <property type="evidence" value="ECO:0007669"/>
    <property type="project" value="UniProtKB-SubCell"/>
</dbReference>
<name>A0A8T0G5X7_CERPU</name>
<keyword evidence="6 8" id="KW-0472">Membrane</keyword>
<evidence type="ECO:0000256" key="2">
    <source>
        <dbReference type="ARBA" id="ARBA00007727"/>
    </source>
</evidence>
<protein>
    <recommendedName>
        <fullName evidence="13">Trichome birefringence-like N-terminal domain-containing protein</fullName>
    </recommendedName>
</protein>
<dbReference type="PANTHER" id="PTHR32285">
    <property type="entry name" value="PROTEIN TRICHOME BIREFRINGENCE-LIKE 9-RELATED"/>
    <property type="match status" value="1"/>
</dbReference>
<feature type="compositionally biased region" description="Basic and acidic residues" evidence="7">
    <location>
        <begin position="256"/>
        <end position="269"/>
    </location>
</feature>
<evidence type="ECO:0000256" key="6">
    <source>
        <dbReference type="ARBA" id="ARBA00023136"/>
    </source>
</evidence>
<reference evidence="11" key="1">
    <citation type="submission" date="2020-06" db="EMBL/GenBank/DDBJ databases">
        <title>WGS assembly of Ceratodon purpureus strain R40.</title>
        <authorList>
            <person name="Carey S.B."/>
            <person name="Jenkins J."/>
            <person name="Shu S."/>
            <person name="Lovell J.T."/>
            <person name="Sreedasyam A."/>
            <person name="Maumus F."/>
            <person name="Tiley G.P."/>
            <person name="Fernandez-Pozo N."/>
            <person name="Barry K."/>
            <person name="Chen C."/>
            <person name="Wang M."/>
            <person name="Lipzen A."/>
            <person name="Daum C."/>
            <person name="Saski C.A."/>
            <person name="Payton A.C."/>
            <person name="Mcbreen J.C."/>
            <person name="Conrad R.E."/>
            <person name="Kollar L.M."/>
            <person name="Olsson S."/>
            <person name="Huttunen S."/>
            <person name="Landis J.B."/>
            <person name="Wickett N.J."/>
            <person name="Johnson M.G."/>
            <person name="Rensing S.A."/>
            <person name="Grimwood J."/>
            <person name="Schmutz J."/>
            <person name="Mcdaniel S.F."/>
        </authorList>
    </citation>
    <scope>NUCLEOTIDE SEQUENCE</scope>
    <source>
        <strain evidence="11">R40</strain>
    </source>
</reference>
<sequence>MGRGQQMNNWDMEGSVVDTFGKDFRSLKKRRAVLFVTFLALLLPFLITSSYIHYNSTEVLMFFQRRPSSTFLSPKDDTDTSLFDNDTGGSDIQVEPKIEYTENTAGSLGTNPTESGNLETDAMVIEDVAAEAPSAVLAENEEEKVDSSETVIHVNETSFPLEFSEQERENLTTAEVEDSSSHDVNATMIGSGDSKLNASDDSSNIHQPEIADAENTGDSLGAKPVKGNTDAMAEKEEGEREKSNSPDVNENSGESDGWKQSKVSNEEPNNHQQSEPNVISMESHNKGVCDLAKGSWVPDSRPPQYTNATCPFIQKHQDCIRNGRPDTGYLHWKWQPEHCELPRIDAKAFLNAMRNKSMYIVGDSLARNQFQSLLCLLSQAEIPDHTFQRADDRDNVYVFRSHNFTFAIYWSTHLVHVEDKLITWPDNSTLEVAHIHLDKLDREWAERVPGIDILQISTGQWWFKRALFYLGGQPIGCHWWEGDDGHIFDEWKECTKTIGFGDPYRMAIHNALQGSLSIPGYTGTTIFRTFAPDHFEDGQWHNGGKCVRTSPGGVPMTDLTKAMYDIQIQEFQNVTGALSASEKKRIKMLDITNLAQVRADGHPDAYRNFQPFSKESKQPVQKDCLHWCIPGPIDTWNDLLVETLHQ</sequence>
<dbReference type="EMBL" id="CM026433">
    <property type="protein sequence ID" value="KAG0553844.1"/>
    <property type="molecule type" value="Genomic_DNA"/>
</dbReference>
<dbReference type="PANTHER" id="PTHR32285:SF48">
    <property type="entry name" value="PROTEIN TRICHOME BIREFRINGENCE-LIKE 19"/>
    <property type="match status" value="1"/>
</dbReference>
<evidence type="ECO:0008006" key="13">
    <source>
        <dbReference type="Google" id="ProtNLM"/>
    </source>
</evidence>